<evidence type="ECO:0000313" key="2">
    <source>
        <dbReference type="EMBL" id="KAH1187230.1"/>
    </source>
</evidence>
<organism evidence="2 3">
    <name type="scientific">Mauremys mutica</name>
    <name type="common">yellowpond turtle</name>
    <dbReference type="NCBI Taxonomy" id="74926"/>
    <lineage>
        <taxon>Eukaryota</taxon>
        <taxon>Metazoa</taxon>
        <taxon>Chordata</taxon>
        <taxon>Craniata</taxon>
        <taxon>Vertebrata</taxon>
        <taxon>Euteleostomi</taxon>
        <taxon>Archelosauria</taxon>
        <taxon>Testudinata</taxon>
        <taxon>Testudines</taxon>
        <taxon>Cryptodira</taxon>
        <taxon>Durocryptodira</taxon>
        <taxon>Testudinoidea</taxon>
        <taxon>Geoemydidae</taxon>
        <taxon>Geoemydinae</taxon>
        <taxon>Mauremys</taxon>
    </lineage>
</organism>
<feature type="compositionally biased region" description="Low complexity" evidence="1">
    <location>
        <begin position="19"/>
        <end position="29"/>
    </location>
</feature>
<accession>A0A9D4BB45</accession>
<evidence type="ECO:0000313" key="3">
    <source>
        <dbReference type="Proteomes" id="UP000827986"/>
    </source>
</evidence>
<dbReference type="EMBL" id="JAHDVG010000463">
    <property type="protein sequence ID" value="KAH1187230.1"/>
    <property type="molecule type" value="Genomic_DNA"/>
</dbReference>
<comment type="caution">
    <text evidence="2">The sequence shown here is derived from an EMBL/GenBank/DDBJ whole genome shotgun (WGS) entry which is preliminary data.</text>
</comment>
<gene>
    <name evidence="2" type="ORF">KIL84_019979</name>
</gene>
<name>A0A9D4BB45_9SAUR</name>
<dbReference type="AlphaFoldDB" id="A0A9D4BB45"/>
<keyword evidence="3" id="KW-1185">Reference proteome</keyword>
<feature type="compositionally biased region" description="Pro residues" evidence="1">
    <location>
        <begin position="1"/>
        <end position="12"/>
    </location>
</feature>
<sequence>MPTCPGCPPPVPGGAMDLAAPPASGSSPAIWLRGTQSLTPSPAWGRRRWSCGPSLAPVTGSQVPAPRPWAEAALGLAISPESPCARAKEHPALKPAPLS</sequence>
<reference evidence="2" key="1">
    <citation type="submission" date="2021-09" db="EMBL/GenBank/DDBJ databases">
        <title>The genome of Mauremys mutica provides insights into the evolution of semi-aquatic lifestyle.</title>
        <authorList>
            <person name="Gong S."/>
            <person name="Gao Y."/>
        </authorList>
    </citation>
    <scope>NUCLEOTIDE SEQUENCE</scope>
    <source>
        <strain evidence="2">MM-2020</strain>
        <tissue evidence="2">Muscle</tissue>
    </source>
</reference>
<proteinExistence type="predicted"/>
<evidence type="ECO:0000256" key="1">
    <source>
        <dbReference type="SAM" id="MobiDB-lite"/>
    </source>
</evidence>
<feature type="region of interest" description="Disordered" evidence="1">
    <location>
        <begin position="1"/>
        <end position="34"/>
    </location>
</feature>
<protein>
    <submittedName>
        <fullName evidence="2">Uncharacterized protein</fullName>
    </submittedName>
</protein>
<dbReference type="Proteomes" id="UP000827986">
    <property type="component" value="Unassembled WGS sequence"/>
</dbReference>